<keyword evidence="2" id="KW-0812">Transmembrane</keyword>
<organism evidence="4 5">
    <name type="scientific">Gymnopilus dilepis</name>
    <dbReference type="NCBI Taxonomy" id="231916"/>
    <lineage>
        <taxon>Eukaryota</taxon>
        <taxon>Fungi</taxon>
        <taxon>Dikarya</taxon>
        <taxon>Basidiomycota</taxon>
        <taxon>Agaricomycotina</taxon>
        <taxon>Agaricomycetes</taxon>
        <taxon>Agaricomycetidae</taxon>
        <taxon>Agaricales</taxon>
        <taxon>Agaricineae</taxon>
        <taxon>Hymenogastraceae</taxon>
        <taxon>Gymnopilus</taxon>
    </lineage>
</organism>
<dbReference type="Proteomes" id="UP000284706">
    <property type="component" value="Unassembled WGS sequence"/>
</dbReference>
<dbReference type="EMBL" id="NHYE01005305">
    <property type="protein sequence ID" value="PPQ74889.1"/>
    <property type="molecule type" value="Genomic_DNA"/>
</dbReference>
<feature type="transmembrane region" description="Helical" evidence="2">
    <location>
        <begin position="69"/>
        <end position="91"/>
    </location>
</feature>
<dbReference type="AlphaFoldDB" id="A0A409W8R9"/>
<keyword evidence="2" id="KW-1133">Transmembrane helix</keyword>
<proteinExistence type="predicted"/>
<feature type="transmembrane region" description="Helical" evidence="2">
    <location>
        <begin position="175"/>
        <end position="201"/>
    </location>
</feature>
<feature type="region of interest" description="Disordered" evidence="1">
    <location>
        <begin position="277"/>
        <end position="313"/>
    </location>
</feature>
<feature type="transmembrane region" description="Helical" evidence="2">
    <location>
        <begin position="103"/>
        <end position="122"/>
    </location>
</feature>
<accession>A0A409W8R9</accession>
<protein>
    <recommendedName>
        <fullName evidence="3">DUF6533 domain-containing protein</fullName>
    </recommendedName>
</protein>
<dbReference type="Pfam" id="PF20151">
    <property type="entry name" value="DUF6533"/>
    <property type="match status" value="1"/>
</dbReference>
<feature type="domain" description="DUF6533" evidence="3">
    <location>
        <begin position="33"/>
        <end position="76"/>
    </location>
</feature>
<feature type="transmembrane region" description="Helical" evidence="2">
    <location>
        <begin position="129"/>
        <end position="149"/>
    </location>
</feature>
<evidence type="ECO:0000313" key="4">
    <source>
        <dbReference type="EMBL" id="PPQ74889.1"/>
    </source>
</evidence>
<keyword evidence="5" id="KW-1185">Reference proteome</keyword>
<gene>
    <name evidence="4" type="ORF">CVT26_011450</name>
</gene>
<dbReference type="OrthoDB" id="3353364at2759"/>
<evidence type="ECO:0000313" key="5">
    <source>
        <dbReference type="Proteomes" id="UP000284706"/>
    </source>
</evidence>
<reference evidence="4 5" key="1">
    <citation type="journal article" date="2018" name="Evol. Lett.">
        <title>Horizontal gene cluster transfer increased hallucinogenic mushroom diversity.</title>
        <authorList>
            <person name="Reynolds H.T."/>
            <person name="Vijayakumar V."/>
            <person name="Gluck-Thaler E."/>
            <person name="Korotkin H.B."/>
            <person name="Matheny P.B."/>
            <person name="Slot J.C."/>
        </authorList>
    </citation>
    <scope>NUCLEOTIDE SEQUENCE [LARGE SCALE GENOMIC DNA]</scope>
    <source>
        <strain evidence="4 5">SRW20</strain>
    </source>
</reference>
<name>A0A409W8R9_9AGAR</name>
<dbReference type="InterPro" id="IPR045340">
    <property type="entry name" value="DUF6533"/>
</dbReference>
<keyword evidence="2" id="KW-0472">Membrane</keyword>
<feature type="compositionally biased region" description="Polar residues" evidence="1">
    <location>
        <begin position="277"/>
        <end position="306"/>
    </location>
</feature>
<sequence length="345" mass="37848">MPPPTSPSTGSAPTIPHEALVQQKQGQAVLIWAVGAFCIFGWEWLICLPREFQRIWMKPKNASSLLYIVNRYFGLIQLSFVVTLVADVWSGAACRHISFFEPVGALISTVLSQMILGSRVYAIFGQSKLVGLILGGTLLAEIVIGGISISTTHPRPAIAGPPGSGPPCGAVMGPFGWLVAFWSIPLFYDTLTFLFTAWKAYQFWKTEIDTPLFDIIWRDGVLYFFAIFTMNAANVIIFLTVPEALRAINLTPTLILEIVLSCRLVLNLREAHSLSVPSSQTSQPKWSTYNSRAPLNRSQGVSTGQDDNPFGSTAVRMQNVRGGGGRAPYGDDMAFSDMKVRPWNS</sequence>
<feature type="transmembrane region" description="Helical" evidence="2">
    <location>
        <begin position="29"/>
        <end position="48"/>
    </location>
</feature>
<comment type="caution">
    <text evidence="4">The sequence shown here is derived from an EMBL/GenBank/DDBJ whole genome shotgun (WGS) entry which is preliminary data.</text>
</comment>
<evidence type="ECO:0000256" key="2">
    <source>
        <dbReference type="SAM" id="Phobius"/>
    </source>
</evidence>
<evidence type="ECO:0000259" key="3">
    <source>
        <dbReference type="Pfam" id="PF20151"/>
    </source>
</evidence>
<dbReference type="InParanoid" id="A0A409W8R9"/>
<evidence type="ECO:0000256" key="1">
    <source>
        <dbReference type="SAM" id="MobiDB-lite"/>
    </source>
</evidence>
<feature type="transmembrane region" description="Helical" evidence="2">
    <location>
        <begin position="221"/>
        <end position="241"/>
    </location>
</feature>